<dbReference type="PANTHER" id="PTHR24276:SF98">
    <property type="entry name" value="FI18310P1-RELATED"/>
    <property type="match status" value="1"/>
</dbReference>
<dbReference type="SUPFAM" id="SSF49265">
    <property type="entry name" value="Fibronectin type III"/>
    <property type="match status" value="1"/>
</dbReference>
<dbReference type="Pfam" id="PF00089">
    <property type="entry name" value="Trypsin"/>
    <property type="match status" value="1"/>
</dbReference>
<dbReference type="GO" id="GO:0006508">
    <property type="term" value="P:proteolysis"/>
    <property type="evidence" value="ECO:0007669"/>
    <property type="project" value="InterPro"/>
</dbReference>
<dbReference type="SMART" id="SM00060">
    <property type="entry name" value="FN3"/>
    <property type="match status" value="2"/>
</dbReference>
<name>A0A6J7J892_9ZZZZ</name>
<keyword evidence="2" id="KW-1015">Disulfide bond</keyword>
<evidence type="ECO:0000259" key="3">
    <source>
        <dbReference type="PROSITE" id="PS50240"/>
    </source>
</evidence>
<reference evidence="5" key="1">
    <citation type="submission" date="2020-05" db="EMBL/GenBank/DDBJ databases">
        <authorList>
            <person name="Chiriac C."/>
            <person name="Salcher M."/>
            <person name="Ghai R."/>
            <person name="Kavagutti S V."/>
        </authorList>
    </citation>
    <scope>NUCLEOTIDE SEQUENCE</scope>
</reference>
<dbReference type="PANTHER" id="PTHR24276">
    <property type="entry name" value="POLYSERASE-RELATED"/>
    <property type="match status" value="1"/>
</dbReference>
<dbReference type="InterPro" id="IPR050430">
    <property type="entry name" value="Peptidase_S1"/>
</dbReference>
<dbReference type="SUPFAM" id="SSF50494">
    <property type="entry name" value="Trypsin-like serine proteases"/>
    <property type="match status" value="1"/>
</dbReference>
<dbReference type="CDD" id="cd00063">
    <property type="entry name" value="FN3"/>
    <property type="match status" value="1"/>
</dbReference>
<dbReference type="InterPro" id="IPR009003">
    <property type="entry name" value="Peptidase_S1_PA"/>
</dbReference>
<dbReference type="Gene3D" id="2.60.40.10">
    <property type="entry name" value="Immunoglobulins"/>
    <property type="match status" value="1"/>
</dbReference>
<accession>A0A6J7J892</accession>
<sequence length="478" mass="48943">MSPRAAGPRRRALPVGFLAPVALAAVVSLSALALAPAASAQPLATPRVYGGTPTNGNPAIVSISTFNGTSWPTGCTGGMLRGRLVLTASHCTTDHESAAGVRGFALFSPGSTALTYSNTGPQGPAAVTVIDAWRPANYVNTSSQVQPNDIAILQLDRDLGAPGFTRLATHFDMARWLAAGTQVQHAGYGLTGPGQRTSNPFATSLPLISFNTESSLGPVFATGQSPATGICPGDSGSPAWVSDATGNILIGEMAGGNAPCGQVTNYSNVGLFALGYLEMVNNALRAAGYPTIPSAPQGITLTARNRSVVVEWQAPATSPETVVGYDVLDASGAVVCQSATTSCTVPDLPDGTYAYTVRSRNAENEGDAMPITADPAVVATPTQLPAPKIVKAGKGKYSIVYQTLAGKSSAVVTSYTVRDNRNKVLCSGLPKGRSALTLASLPCNALPSKPGTYRFTVQAVTEAGSTPISAPSRPIRIG</sequence>
<dbReference type="InterPro" id="IPR003961">
    <property type="entry name" value="FN3_dom"/>
</dbReference>
<dbReference type="InterPro" id="IPR036116">
    <property type="entry name" value="FN3_sf"/>
</dbReference>
<dbReference type="GO" id="GO:0004252">
    <property type="term" value="F:serine-type endopeptidase activity"/>
    <property type="evidence" value="ECO:0007669"/>
    <property type="project" value="InterPro"/>
</dbReference>
<dbReference type="PROSITE" id="PS00134">
    <property type="entry name" value="TRYPSIN_HIS"/>
    <property type="match status" value="1"/>
</dbReference>
<dbReference type="PROSITE" id="PS50853">
    <property type="entry name" value="FN3"/>
    <property type="match status" value="1"/>
</dbReference>
<feature type="domain" description="Peptidase S1" evidence="3">
    <location>
        <begin position="48"/>
        <end position="285"/>
    </location>
</feature>
<feature type="domain" description="Fibronectin type-III" evidence="4">
    <location>
        <begin position="292"/>
        <end position="382"/>
    </location>
</feature>
<dbReference type="InterPro" id="IPR001254">
    <property type="entry name" value="Trypsin_dom"/>
</dbReference>
<proteinExistence type="inferred from homology"/>
<gene>
    <name evidence="5" type="ORF">UFOPK3772_00820</name>
</gene>
<dbReference type="InterPro" id="IPR013783">
    <property type="entry name" value="Ig-like_fold"/>
</dbReference>
<evidence type="ECO:0000256" key="2">
    <source>
        <dbReference type="ARBA" id="ARBA00023157"/>
    </source>
</evidence>
<dbReference type="PROSITE" id="PS50240">
    <property type="entry name" value="TRYPSIN_DOM"/>
    <property type="match status" value="1"/>
</dbReference>
<dbReference type="InterPro" id="IPR043504">
    <property type="entry name" value="Peptidase_S1_PA_chymotrypsin"/>
</dbReference>
<evidence type="ECO:0000256" key="1">
    <source>
        <dbReference type="ARBA" id="ARBA00007664"/>
    </source>
</evidence>
<dbReference type="AlphaFoldDB" id="A0A6J7J892"/>
<dbReference type="Gene3D" id="2.40.10.10">
    <property type="entry name" value="Trypsin-like serine proteases"/>
    <property type="match status" value="1"/>
</dbReference>
<protein>
    <submittedName>
        <fullName evidence="5">Unannotated protein</fullName>
    </submittedName>
</protein>
<dbReference type="InterPro" id="IPR018114">
    <property type="entry name" value="TRYPSIN_HIS"/>
</dbReference>
<organism evidence="5">
    <name type="scientific">freshwater metagenome</name>
    <dbReference type="NCBI Taxonomy" id="449393"/>
    <lineage>
        <taxon>unclassified sequences</taxon>
        <taxon>metagenomes</taxon>
        <taxon>ecological metagenomes</taxon>
    </lineage>
</organism>
<dbReference type="PRINTS" id="PR00722">
    <property type="entry name" value="CHYMOTRYPSIN"/>
</dbReference>
<dbReference type="InterPro" id="IPR001314">
    <property type="entry name" value="Peptidase_S1A"/>
</dbReference>
<comment type="similarity">
    <text evidence="1">Belongs to the peptidase S1 family.</text>
</comment>
<evidence type="ECO:0000313" key="5">
    <source>
        <dbReference type="EMBL" id="CAB4939558.1"/>
    </source>
</evidence>
<dbReference type="EMBL" id="CAFBNE010000018">
    <property type="protein sequence ID" value="CAB4939558.1"/>
    <property type="molecule type" value="Genomic_DNA"/>
</dbReference>
<dbReference type="Pfam" id="PF00041">
    <property type="entry name" value="fn3"/>
    <property type="match status" value="1"/>
</dbReference>
<dbReference type="SMART" id="SM00020">
    <property type="entry name" value="Tryp_SPc"/>
    <property type="match status" value="1"/>
</dbReference>
<evidence type="ECO:0000259" key="4">
    <source>
        <dbReference type="PROSITE" id="PS50853"/>
    </source>
</evidence>